<comment type="caution">
    <text evidence="3">The sequence shown here is derived from an EMBL/GenBank/DDBJ whole genome shotgun (WGS) entry which is preliminary data.</text>
</comment>
<name>A0A2A4XAD5_9GAMM</name>
<dbReference type="AlphaFoldDB" id="A0A2A4XAD5"/>
<dbReference type="InterPro" id="IPR038142">
    <property type="entry name" value="Cytochrome_P460_sp"/>
</dbReference>
<dbReference type="Gene3D" id="3.50.70.20">
    <property type="entry name" value="Cytochrome P460"/>
    <property type="match status" value="1"/>
</dbReference>
<dbReference type="Proteomes" id="UP000218767">
    <property type="component" value="Unassembled WGS sequence"/>
</dbReference>
<evidence type="ECO:0000313" key="3">
    <source>
        <dbReference type="EMBL" id="PCI79446.1"/>
    </source>
</evidence>
<accession>A0A2A4XAD5</accession>
<dbReference type="Pfam" id="PF16694">
    <property type="entry name" value="Cytochrome_P460"/>
    <property type="match status" value="1"/>
</dbReference>
<organism evidence="3 4">
    <name type="scientific">SAR86 cluster bacterium</name>
    <dbReference type="NCBI Taxonomy" id="2030880"/>
    <lineage>
        <taxon>Bacteria</taxon>
        <taxon>Pseudomonadati</taxon>
        <taxon>Pseudomonadota</taxon>
        <taxon>Gammaproteobacteria</taxon>
        <taxon>SAR86 cluster</taxon>
    </lineage>
</organism>
<gene>
    <name evidence="3" type="ORF">COB20_04835</name>
</gene>
<dbReference type="PROSITE" id="PS51257">
    <property type="entry name" value="PROKAR_LIPOPROTEIN"/>
    <property type="match status" value="1"/>
</dbReference>
<reference evidence="4" key="1">
    <citation type="submission" date="2017-08" db="EMBL/GenBank/DDBJ databases">
        <title>A dynamic microbial community with high functional redundancy inhabits the cold, oxic subseafloor aquifer.</title>
        <authorList>
            <person name="Tully B.J."/>
            <person name="Wheat C.G."/>
            <person name="Glazer B.T."/>
            <person name="Huber J.A."/>
        </authorList>
    </citation>
    <scope>NUCLEOTIDE SEQUENCE [LARGE SCALE GENOMIC DNA]</scope>
</reference>
<proteinExistence type="predicted"/>
<evidence type="ECO:0000313" key="4">
    <source>
        <dbReference type="Proteomes" id="UP000218767"/>
    </source>
</evidence>
<feature type="signal peptide" evidence="1">
    <location>
        <begin position="1"/>
        <end position="28"/>
    </location>
</feature>
<feature type="chain" id="PRO_5013218220" description="Cytochrome P460 domain-containing protein" evidence="1">
    <location>
        <begin position="29"/>
        <end position="179"/>
    </location>
</feature>
<dbReference type="EMBL" id="NVUL01000017">
    <property type="protein sequence ID" value="PCI79446.1"/>
    <property type="molecule type" value="Genomic_DNA"/>
</dbReference>
<evidence type="ECO:0000256" key="1">
    <source>
        <dbReference type="SAM" id="SignalP"/>
    </source>
</evidence>
<feature type="domain" description="Cytochrome P460" evidence="2">
    <location>
        <begin position="40"/>
        <end position="169"/>
    </location>
</feature>
<keyword evidence="1" id="KW-0732">Signal</keyword>
<sequence length="179" mass="19345">MIAKQNMKLKSLAVLALAGLLSACMSTAPQLGPDASAWSDYLSWYKVTPEPETGDPTGFLGSVHDGSNAFRQIYVNSLGQGVNQGTQNLPYPEGTILLKESFNNEAALQARRSPDLTLMIKLASGQSPETGDWEYVMGADGNRRGSGDSGLGAFCRDCHLFAAAHDYNFINSAFYERNQ</sequence>
<evidence type="ECO:0000259" key="2">
    <source>
        <dbReference type="Pfam" id="PF16694"/>
    </source>
</evidence>
<dbReference type="CDD" id="cd20716">
    <property type="entry name" value="cyt_P460_fam"/>
    <property type="match status" value="1"/>
</dbReference>
<protein>
    <recommendedName>
        <fullName evidence="2">Cytochrome P460 domain-containing protein</fullName>
    </recommendedName>
</protein>
<dbReference type="InterPro" id="IPR032033">
    <property type="entry name" value="Cytochrome_P460"/>
</dbReference>